<sequence length="205" mass="23814">MKWVASLKKRKKKTDKIENVDDHLQGNEGINEPVYLNVYDISHLNTYFYWTGIGIYHSGVEVYGMEYAFAAHDCPTTGIFEVEPRKCPKFKFRKSIFMGMTNKNPIQINDLFENQSKNYKGNAYHLISNNCNHFTTDICDKLCLRPVPKWINRIARIVALCNCISPEDKNDRNLSSIPEDENDSEQLPAKTEEKEVIQYIPRNDN</sequence>
<dbReference type="PANTHER" id="PTHR12378:SF83">
    <property type="entry name" value="PPPDE DOMAIN-CONTAINING PROTEIN"/>
    <property type="match status" value="1"/>
</dbReference>
<dbReference type="AlphaFoldDB" id="A0A0K9PR45"/>
<dbReference type="SMART" id="SM01179">
    <property type="entry name" value="DUF862"/>
    <property type="match status" value="1"/>
</dbReference>
<feature type="domain" description="PPPDE" evidence="5">
    <location>
        <begin position="32"/>
        <end position="169"/>
    </location>
</feature>
<protein>
    <submittedName>
        <fullName evidence="6">PPPDE putative thiol peptidase family protein</fullName>
    </submittedName>
</protein>
<dbReference type="GO" id="GO:0101005">
    <property type="term" value="F:deubiquitinase activity"/>
    <property type="evidence" value="ECO:0000318"/>
    <property type="project" value="GO_Central"/>
</dbReference>
<evidence type="ECO:0000313" key="6">
    <source>
        <dbReference type="EMBL" id="KMZ71543.1"/>
    </source>
</evidence>
<evidence type="ECO:0000256" key="2">
    <source>
        <dbReference type="ARBA" id="ARBA00022670"/>
    </source>
</evidence>
<dbReference type="GO" id="GO:0006508">
    <property type="term" value="P:proteolysis"/>
    <property type="evidence" value="ECO:0007669"/>
    <property type="project" value="UniProtKB-KW"/>
</dbReference>
<comment type="similarity">
    <text evidence="1">Belongs to the DeSI family.</text>
</comment>
<evidence type="ECO:0000259" key="5">
    <source>
        <dbReference type="PROSITE" id="PS51858"/>
    </source>
</evidence>
<dbReference type="InterPro" id="IPR042266">
    <property type="entry name" value="PPPDE_sf"/>
</dbReference>
<keyword evidence="2" id="KW-0645">Protease</keyword>
<keyword evidence="3" id="KW-0378">Hydrolase</keyword>
<dbReference type="Gene3D" id="3.90.1720.30">
    <property type="entry name" value="PPPDE domains"/>
    <property type="match status" value="1"/>
</dbReference>
<gene>
    <name evidence="6" type="ORF">ZOSMA_17G00990</name>
</gene>
<keyword evidence="7" id="KW-1185">Reference proteome</keyword>
<dbReference type="Proteomes" id="UP000036987">
    <property type="component" value="Unassembled WGS sequence"/>
</dbReference>
<organism evidence="6 7">
    <name type="scientific">Zostera marina</name>
    <name type="common">Eelgrass</name>
    <dbReference type="NCBI Taxonomy" id="29655"/>
    <lineage>
        <taxon>Eukaryota</taxon>
        <taxon>Viridiplantae</taxon>
        <taxon>Streptophyta</taxon>
        <taxon>Embryophyta</taxon>
        <taxon>Tracheophyta</taxon>
        <taxon>Spermatophyta</taxon>
        <taxon>Magnoliopsida</taxon>
        <taxon>Liliopsida</taxon>
        <taxon>Zosteraceae</taxon>
        <taxon>Zostera</taxon>
    </lineage>
</organism>
<evidence type="ECO:0000256" key="3">
    <source>
        <dbReference type="ARBA" id="ARBA00022801"/>
    </source>
</evidence>
<evidence type="ECO:0000256" key="4">
    <source>
        <dbReference type="SAM" id="MobiDB-lite"/>
    </source>
</evidence>
<dbReference type="Pfam" id="PF05903">
    <property type="entry name" value="Peptidase_C97"/>
    <property type="match status" value="1"/>
</dbReference>
<dbReference type="PANTHER" id="PTHR12378">
    <property type="entry name" value="DESUMOYLATING ISOPEPTIDASE"/>
    <property type="match status" value="1"/>
</dbReference>
<evidence type="ECO:0000256" key="1">
    <source>
        <dbReference type="ARBA" id="ARBA00008140"/>
    </source>
</evidence>
<dbReference type="PROSITE" id="PS51858">
    <property type="entry name" value="PPPDE"/>
    <property type="match status" value="1"/>
</dbReference>
<dbReference type="EMBL" id="LFYR01000671">
    <property type="protein sequence ID" value="KMZ71543.1"/>
    <property type="molecule type" value="Genomic_DNA"/>
</dbReference>
<evidence type="ECO:0000313" key="7">
    <source>
        <dbReference type="Proteomes" id="UP000036987"/>
    </source>
</evidence>
<dbReference type="InterPro" id="IPR008580">
    <property type="entry name" value="PPPDE_dom"/>
</dbReference>
<feature type="region of interest" description="Disordered" evidence="4">
    <location>
        <begin position="171"/>
        <end position="205"/>
    </location>
</feature>
<accession>A0A0K9PR45</accession>
<reference evidence="7" key="1">
    <citation type="journal article" date="2016" name="Nature">
        <title>The genome of the seagrass Zostera marina reveals angiosperm adaptation to the sea.</title>
        <authorList>
            <person name="Olsen J.L."/>
            <person name="Rouze P."/>
            <person name="Verhelst B."/>
            <person name="Lin Y.-C."/>
            <person name="Bayer T."/>
            <person name="Collen J."/>
            <person name="Dattolo E."/>
            <person name="De Paoli E."/>
            <person name="Dittami S."/>
            <person name="Maumus F."/>
            <person name="Michel G."/>
            <person name="Kersting A."/>
            <person name="Lauritano C."/>
            <person name="Lohaus R."/>
            <person name="Toepel M."/>
            <person name="Tonon T."/>
            <person name="Vanneste K."/>
            <person name="Amirebrahimi M."/>
            <person name="Brakel J."/>
            <person name="Bostroem C."/>
            <person name="Chovatia M."/>
            <person name="Grimwood J."/>
            <person name="Jenkins J.W."/>
            <person name="Jueterbock A."/>
            <person name="Mraz A."/>
            <person name="Stam W.T."/>
            <person name="Tice H."/>
            <person name="Bornberg-Bauer E."/>
            <person name="Green P.J."/>
            <person name="Pearson G.A."/>
            <person name="Procaccini G."/>
            <person name="Duarte C.M."/>
            <person name="Schmutz J."/>
            <person name="Reusch T.B.H."/>
            <person name="Van de Peer Y."/>
        </authorList>
    </citation>
    <scope>NUCLEOTIDE SEQUENCE [LARGE SCALE GENOMIC DNA]</scope>
    <source>
        <strain evidence="7">cv. Finnish</strain>
    </source>
</reference>
<dbReference type="OrthoDB" id="412286at2759"/>
<name>A0A0K9PR45_ZOSMR</name>
<comment type="caution">
    <text evidence="6">The sequence shown here is derived from an EMBL/GenBank/DDBJ whole genome shotgun (WGS) entry which is preliminary data.</text>
</comment>
<proteinExistence type="inferred from homology"/>